<gene>
    <name evidence="8" type="primary">xerC_2</name>
    <name evidence="8" type="ORF">Pan44_10350</name>
</gene>
<dbReference type="AlphaFoldDB" id="A0A517SA60"/>
<evidence type="ECO:0000259" key="6">
    <source>
        <dbReference type="PROSITE" id="PS51898"/>
    </source>
</evidence>
<evidence type="ECO:0000256" key="1">
    <source>
        <dbReference type="ARBA" id="ARBA00008857"/>
    </source>
</evidence>
<accession>A0A517SA60</accession>
<evidence type="ECO:0000256" key="3">
    <source>
        <dbReference type="ARBA" id="ARBA00023125"/>
    </source>
</evidence>
<evidence type="ECO:0000256" key="4">
    <source>
        <dbReference type="ARBA" id="ARBA00023172"/>
    </source>
</evidence>
<dbReference type="PROSITE" id="PS51900">
    <property type="entry name" value="CB"/>
    <property type="match status" value="1"/>
</dbReference>
<feature type="domain" description="Tyr recombinase" evidence="6">
    <location>
        <begin position="131"/>
        <end position="321"/>
    </location>
</feature>
<keyword evidence="3 5" id="KW-0238">DNA-binding</keyword>
<dbReference type="RefSeq" id="WP_145027872.1">
    <property type="nucleotide sequence ID" value="NZ_CP036271.1"/>
</dbReference>
<dbReference type="Proteomes" id="UP000315700">
    <property type="component" value="Chromosome"/>
</dbReference>
<dbReference type="Gene3D" id="1.10.150.130">
    <property type="match status" value="1"/>
</dbReference>
<dbReference type="EMBL" id="CP036271">
    <property type="protein sequence ID" value="QDT53020.1"/>
    <property type="molecule type" value="Genomic_DNA"/>
</dbReference>
<dbReference type="Pfam" id="PF00589">
    <property type="entry name" value="Phage_integrase"/>
    <property type="match status" value="1"/>
</dbReference>
<keyword evidence="2" id="KW-0229">DNA integration</keyword>
<dbReference type="PROSITE" id="PS51898">
    <property type="entry name" value="TYR_RECOMBINASE"/>
    <property type="match status" value="1"/>
</dbReference>
<organism evidence="8 9">
    <name type="scientific">Caulifigura coniformis</name>
    <dbReference type="NCBI Taxonomy" id="2527983"/>
    <lineage>
        <taxon>Bacteria</taxon>
        <taxon>Pseudomonadati</taxon>
        <taxon>Planctomycetota</taxon>
        <taxon>Planctomycetia</taxon>
        <taxon>Planctomycetales</taxon>
        <taxon>Planctomycetaceae</taxon>
        <taxon>Caulifigura</taxon>
    </lineage>
</organism>
<evidence type="ECO:0000259" key="7">
    <source>
        <dbReference type="PROSITE" id="PS51900"/>
    </source>
</evidence>
<evidence type="ECO:0000256" key="5">
    <source>
        <dbReference type="PROSITE-ProRule" id="PRU01248"/>
    </source>
</evidence>
<dbReference type="KEGG" id="ccos:Pan44_10350"/>
<dbReference type="PANTHER" id="PTHR30349">
    <property type="entry name" value="PHAGE INTEGRASE-RELATED"/>
    <property type="match status" value="1"/>
</dbReference>
<comment type="similarity">
    <text evidence="1">Belongs to the 'phage' integrase family.</text>
</comment>
<dbReference type="Pfam" id="PF02899">
    <property type="entry name" value="Phage_int_SAM_1"/>
    <property type="match status" value="1"/>
</dbReference>
<evidence type="ECO:0000256" key="2">
    <source>
        <dbReference type="ARBA" id="ARBA00022908"/>
    </source>
</evidence>
<dbReference type="PANTHER" id="PTHR30349:SF64">
    <property type="entry name" value="PROPHAGE INTEGRASE INTD-RELATED"/>
    <property type="match status" value="1"/>
</dbReference>
<dbReference type="GO" id="GO:0003677">
    <property type="term" value="F:DNA binding"/>
    <property type="evidence" value="ECO:0007669"/>
    <property type="project" value="UniProtKB-UniRule"/>
</dbReference>
<dbReference type="InterPro" id="IPR004107">
    <property type="entry name" value="Integrase_SAM-like_N"/>
</dbReference>
<keyword evidence="4" id="KW-0233">DNA recombination</keyword>
<dbReference type="InterPro" id="IPR002104">
    <property type="entry name" value="Integrase_catalytic"/>
</dbReference>
<dbReference type="Gene3D" id="1.10.443.10">
    <property type="entry name" value="Intergrase catalytic core"/>
    <property type="match status" value="1"/>
</dbReference>
<dbReference type="InterPro" id="IPR050090">
    <property type="entry name" value="Tyrosine_recombinase_XerCD"/>
</dbReference>
<sequence length="325" mass="36936">MTEYNNVLLGPQSGGLKTDTWLPNSIAAFGDAGRYCWEEFFSGQIRNRHTRAAYTHHIRRFLAAMESQNIALRDISPGMIGRYFDEHRGSIPTKKLALSAIKAFFDHLVVRHILIFSPAASVRGERYSAEGKTPEIPKADARKLLATIDPTHPVGRRDVAIIAVLIYTTARRGAAANLRIGDLTWDGSQYQLRFTEKNGKSRQIPVRHDLQVHLLSYLDSFDWRDEPKEAPLFRSIIGRTGRLTRLPVSGNDIYRMMKRRLVDAGLSTHLSPHSFRVTTITDLLENGVELEAVQQLAGHADPRTTRLYDRRQRRITRNTVERISI</sequence>
<protein>
    <submittedName>
        <fullName evidence="8">Tyrosine recombinase XerC</fullName>
    </submittedName>
</protein>
<dbReference type="SUPFAM" id="SSF56349">
    <property type="entry name" value="DNA breaking-rejoining enzymes"/>
    <property type="match status" value="1"/>
</dbReference>
<dbReference type="InterPro" id="IPR013762">
    <property type="entry name" value="Integrase-like_cat_sf"/>
</dbReference>
<evidence type="ECO:0000313" key="9">
    <source>
        <dbReference type="Proteomes" id="UP000315700"/>
    </source>
</evidence>
<feature type="domain" description="Core-binding (CB)" evidence="7">
    <location>
        <begin position="39"/>
        <end position="109"/>
    </location>
</feature>
<dbReference type="InterPro" id="IPR044068">
    <property type="entry name" value="CB"/>
</dbReference>
<dbReference type="InterPro" id="IPR010998">
    <property type="entry name" value="Integrase_recombinase_N"/>
</dbReference>
<name>A0A517SA60_9PLAN</name>
<reference evidence="8 9" key="1">
    <citation type="submission" date="2019-02" db="EMBL/GenBank/DDBJ databases">
        <title>Deep-cultivation of Planctomycetes and their phenomic and genomic characterization uncovers novel biology.</title>
        <authorList>
            <person name="Wiegand S."/>
            <person name="Jogler M."/>
            <person name="Boedeker C."/>
            <person name="Pinto D."/>
            <person name="Vollmers J."/>
            <person name="Rivas-Marin E."/>
            <person name="Kohn T."/>
            <person name="Peeters S.H."/>
            <person name="Heuer A."/>
            <person name="Rast P."/>
            <person name="Oberbeckmann S."/>
            <person name="Bunk B."/>
            <person name="Jeske O."/>
            <person name="Meyerdierks A."/>
            <person name="Storesund J.E."/>
            <person name="Kallscheuer N."/>
            <person name="Luecker S."/>
            <person name="Lage O.M."/>
            <person name="Pohl T."/>
            <person name="Merkel B.J."/>
            <person name="Hornburger P."/>
            <person name="Mueller R.-W."/>
            <person name="Bruemmer F."/>
            <person name="Labrenz M."/>
            <person name="Spormann A.M."/>
            <person name="Op den Camp H."/>
            <person name="Overmann J."/>
            <person name="Amann R."/>
            <person name="Jetten M.S.M."/>
            <person name="Mascher T."/>
            <person name="Medema M.H."/>
            <person name="Devos D.P."/>
            <person name="Kaster A.-K."/>
            <person name="Ovreas L."/>
            <person name="Rohde M."/>
            <person name="Galperin M.Y."/>
            <person name="Jogler C."/>
        </authorList>
    </citation>
    <scope>NUCLEOTIDE SEQUENCE [LARGE SCALE GENOMIC DNA]</scope>
    <source>
        <strain evidence="8 9">Pan44</strain>
    </source>
</reference>
<dbReference type="GO" id="GO:0015074">
    <property type="term" value="P:DNA integration"/>
    <property type="evidence" value="ECO:0007669"/>
    <property type="project" value="UniProtKB-KW"/>
</dbReference>
<dbReference type="OrthoDB" id="7830133at2"/>
<dbReference type="InParanoid" id="A0A517SA60"/>
<evidence type="ECO:0000313" key="8">
    <source>
        <dbReference type="EMBL" id="QDT53020.1"/>
    </source>
</evidence>
<keyword evidence="9" id="KW-1185">Reference proteome</keyword>
<proteinExistence type="inferred from homology"/>
<dbReference type="GO" id="GO:0006310">
    <property type="term" value="P:DNA recombination"/>
    <property type="evidence" value="ECO:0007669"/>
    <property type="project" value="UniProtKB-KW"/>
</dbReference>
<dbReference type="InterPro" id="IPR011010">
    <property type="entry name" value="DNA_brk_join_enz"/>
</dbReference>